<keyword evidence="1" id="KW-0732">Signal</keyword>
<feature type="chain" id="PRO_5034137414" evidence="1">
    <location>
        <begin position="22"/>
        <end position="58"/>
    </location>
</feature>
<gene>
    <name evidence="2" type="ORF">MBEBAB_1956</name>
</gene>
<dbReference type="RefSeq" id="WP_021697800.1">
    <property type="nucleotide sequence ID" value="NZ_BATC01000036.1"/>
</dbReference>
<organism evidence="2 3">
    <name type="scientific">Brevundimonas abyssalis TAR-001</name>
    <dbReference type="NCBI Taxonomy" id="1391729"/>
    <lineage>
        <taxon>Bacteria</taxon>
        <taxon>Pseudomonadati</taxon>
        <taxon>Pseudomonadota</taxon>
        <taxon>Alphaproteobacteria</taxon>
        <taxon>Caulobacterales</taxon>
        <taxon>Caulobacteraceae</taxon>
        <taxon>Brevundimonas</taxon>
    </lineage>
</organism>
<dbReference type="Proteomes" id="UP000016569">
    <property type="component" value="Unassembled WGS sequence"/>
</dbReference>
<name>A0A8E0NCC1_9CAUL</name>
<feature type="signal peptide" evidence="1">
    <location>
        <begin position="1"/>
        <end position="21"/>
    </location>
</feature>
<proteinExistence type="predicted"/>
<reference evidence="3" key="1">
    <citation type="journal article" date="2013" name="Genome Announc.">
        <title>Draft Genome Sequence of the Dimorphic Prosthecate Bacterium Brevundimonas abyssalis TAR-001T.</title>
        <authorList>
            <person name="Tsubouchi T."/>
            <person name="Nishi S."/>
            <person name="Usui K."/>
            <person name="Shimane Y."/>
            <person name="Takaki Y."/>
            <person name="Maruyama T."/>
            <person name="Hatada Y."/>
        </authorList>
    </citation>
    <scope>NUCLEOTIDE SEQUENCE [LARGE SCALE GENOMIC DNA]</scope>
    <source>
        <strain evidence="3">TAR-001</strain>
    </source>
</reference>
<keyword evidence="3" id="KW-1185">Reference proteome</keyword>
<comment type="caution">
    <text evidence="2">The sequence shown here is derived from an EMBL/GenBank/DDBJ whole genome shotgun (WGS) entry which is preliminary data.</text>
</comment>
<evidence type="ECO:0000256" key="1">
    <source>
        <dbReference type="SAM" id="SignalP"/>
    </source>
</evidence>
<accession>A0A8E0NCC1</accession>
<evidence type="ECO:0000313" key="2">
    <source>
        <dbReference type="EMBL" id="GAD59706.1"/>
    </source>
</evidence>
<evidence type="ECO:0000313" key="3">
    <source>
        <dbReference type="Proteomes" id="UP000016569"/>
    </source>
</evidence>
<dbReference type="EMBL" id="BATC01000036">
    <property type="protein sequence ID" value="GAD59706.1"/>
    <property type="molecule type" value="Genomic_DNA"/>
</dbReference>
<dbReference type="AlphaFoldDB" id="A0A8E0NCC1"/>
<protein>
    <submittedName>
        <fullName evidence="2">Uncharacterized protein</fullName>
    </submittedName>
</protein>
<sequence length="58" mass="6263">MQTLIQMIIRLVAAIAAAALAQFGVDVNTPEAEREVRRMADCTEQVAELTAPPPSHNC</sequence>